<keyword evidence="3" id="KW-1185">Reference proteome</keyword>
<dbReference type="EMBL" id="CAUYUJ010019365">
    <property type="protein sequence ID" value="CAK0890518.1"/>
    <property type="molecule type" value="Genomic_DNA"/>
</dbReference>
<evidence type="ECO:0000256" key="1">
    <source>
        <dbReference type="SAM" id="MobiDB-lite"/>
    </source>
</evidence>
<feature type="compositionally biased region" description="Low complexity" evidence="1">
    <location>
        <begin position="55"/>
        <end position="66"/>
    </location>
</feature>
<dbReference type="Proteomes" id="UP001189429">
    <property type="component" value="Unassembled WGS sequence"/>
</dbReference>
<name>A0ABN9WUK8_9DINO</name>
<evidence type="ECO:0000313" key="3">
    <source>
        <dbReference type="Proteomes" id="UP001189429"/>
    </source>
</evidence>
<gene>
    <name evidence="2" type="ORF">PCOR1329_LOCUS70736</name>
</gene>
<sequence length="154" mass="16356">MLVAAAGRRRQRRNRRLMNDLRKEPAAFVEVSSASSSAEDSSAPSPTRAPRQEFAGTAGATSSRSAQRPAKANKMGPAHKFGEPNGKRPWTTTEWLDTPVGAQKQDRRSRSSRGPCCPTSASGTSSSWRTPGRSRARTAAAAAPAGRPPQAGRS</sequence>
<protein>
    <submittedName>
        <fullName evidence="2">Uncharacterized protein</fullName>
    </submittedName>
</protein>
<comment type="caution">
    <text evidence="2">The sequence shown here is derived from an EMBL/GenBank/DDBJ whole genome shotgun (WGS) entry which is preliminary data.</text>
</comment>
<evidence type="ECO:0000313" key="2">
    <source>
        <dbReference type="EMBL" id="CAK0890518.1"/>
    </source>
</evidence>
<feature type="compositionally biased region" description="Low complexity" evidence="1">
    <location>
        <begin position="129"/>
        <end position="154"/>
    </location>
</feature>
<accession>A0ABN9WUK8</accession>
<organism evidence="2 3">
    <name type="scientific">Prorocentrum cordatum</name>
    <dbReference type="NCBI Taxonomy" id="2364126"/>
    <lineage>
        <taxon>Eukaryota</taxon>
        <taxon>Sar</taxon>
        <taxon>Alveolata</taxon>
        <taxon>Dinophyceae</taxon>
        <taxon>Prorocentrales</taxon>
        <taxon>Prorocentraceae</taxon>
        <taxon>Prorocentrum</taxon>
    </lineage>
</organism>
<feature type="compositionally biased region" description="Basic residues" evidence="1">
    <location>
        <begin position="7"/>
        <end position="16"/>
    </location>
</feature>
<reference evidence="2" key="1">
    <citation type="submission" date="2023-10" db="EMBL/GenBank/DDBJ databases">
        <authorList>
            <person name="Chen Y."/>
            <person name="Shah S."/>
            <person name="Dougan E. K."/>
            <person name="Thang M."/>
            <person name="Chan C."/>
        </authorList>
    </citation>
    <scope>NUCLEOTIDE SEQUENCE [LARGE SCALE GENOMIC DNA]</scope>
</reference>
<feature type="compositionally biased region" description="Low complexity" evidence="1">
    <location>
        <begin position="26"/>
        <end position="46"/>
    </location>
</feature>
<feature type="region of interest" description="Disordered" evidence="1">
    <location>
        <begin position="1"/>
        <end position="154"/>
    </location>
</feature>
<feature type="compositionally biased region" description="Polar residues" evidence="1">
    <location>
        <begin position="119"/>
        <end position="128"/>
    </location>
</feature>
<proteinExistence type="predicted"/>